<dbReference type="Proteomes" id="UP001156641">
    <property type="component" value="Unassembled WGS sequence"/>
</dbReference>
<evidence type="ECO:0000313" key="1">
    <source>
        <dbReference type="EMBL" id="GLR68655.1"/>
    </source>
</evidence>
<dbReference type="RefSeq" id="WP_284259507.1">
    <property type="nucleotide sequence ID" value="NZ_BSOS01000094.1"/>
</dbReference>
<proteinExistence type="predicted"/>
<sequence>MSTLPDFAALKTKQRALREGFHENLSLRVHRALSWLDRAEKCANDDDARFIFLWIAFNAVYSEECGETMPNAARGLFESYFGKVVRLDTERRIYDAIWARFPGPIRMLLENKYVYQPFWSHHNQLPGFGDWEERFAAAKRKLSQALVRQDTSVVLSTLFDRLYVLRNQLVHGGATWNSGINRAQVRDGAAILAFLIPLFVDLMMDNPGTTWGKAHYPVVD</sequence>
<organism evidence="1 2">
    <name type="scientific">Acidocella aquatica</name>
    <dbReference type="NCBI Taxonomy" id="1922313"/>
    <lineage>
        <taxon>Bacteria</taxon>
        <taxon>Pseudomonadati</taxon>
        <taxon>Pseudomonadota</taxon>
        <taxon>Alphaproteobacteria</taxon>
        <taxon>Acetobacterales</taxon>
        <taxon>Acidocellaceae</taxon>
        <taxon>Acidocella</taxon>
    </lineage>
</organism>
<protein>
    <recommendedName>
        <fullName evidence="3">Apea-like HEPN domain-containing protein</fullName>
    </recommendedName>
</protein>
<dbReference type="EMBL" id="BSOS01000094">
    <property type="protein sequence ID" value="GLR68655.1"/>
    <property type="molecule type" value="Genomic_DNA"/>
</dbReference>
<comment type="caution">
    <text evidence="1">The sequence shown here is derived from an EMBL/GenBank/DDBJ whole genome shotgun (WGS) entry which is preliminary data.</text>
</comment>
<evidence type="ECO:0008006" key="3">
    <source>
        <dbReference type="Google" id="ProtNLM"/>
    </source>
</evidence>
<accession>A0ABQ6AB56</accession>
<keyword evidence="2" id="KW-1185">Reference proteome</keyword>
<evidence type="ECO:0000313" key="2">
    <source>
        <dbReference type="Proteomes" id="UP001156641"/>
    </source>
</evidence>
<name>A0ABQ6AB56_9PROT</name>
<reference evidence="2" key="1">
    <citation type="journal article" date="2019" name="Int. J. Syst. Evol. Microbiol.">
        <title>The Global Catalogue of Microorganisms (GCM) 10K type strain sequencing project: providing services to taxonomists for standard genome sequencing and annotation.</title>
        <authorList>
            <consortium name="The Broad Institute Genomics Platform"/>
            <consortium name="The Broad Institute Genome Sequencing Center for Infectious Disease"/>
            <person name="Wu L."/>
            <person name="Ma J."/>
        </authorList>
    </citation>
    <scope>NUCLEOTIDE SEQUENCE [LARGE SCALE GENOMIC DNA]</scope>
    <source>
        <strain evidence="2">NBRC 112502</strain>
    </source>
</reference>
<gene>
    <name evidence="1" type="ORF">GCM10010909_33370</name>
</gene>